<dbReference type="SUPFAM" id="SSF52980">
    <property type="entry name" value="Restriction endonuclease-like"/>
    <property type="match status" value="1"/>
</dbReference>
<gene>
    <name evidence="3" type="ORF">A2750_02895</name>
</gene>
<dbReference type="GO" id="GO:0003676">
    <property type="term" value="F:nucleic acid binding"/>
    <property type="evidence" value="ECO:0007669"/>
    <property type="project" value="InterPro"/>
</dbReference>
<reference evidence="3 4" key="1">
    <citation type="journal article" date="2016" name="Nat. Commun.">
        <title>Thousands of microbial genomes shed light on interconnected biogeochemical processes in an aquifer system.</title>
        <authorList>
            <person name="Anantharaman K."/>
            <person name="Brown C.T."/>
            <person name="Hug L.A."/>
            <person name="Sharon I."/>
            <person name="Castelle C.J."/>
            <person name="Probst A.J."/>
            <person name="Thomas B.C."/>
            <person name="Singh A."/>
            <person name="Wilkins M.J."/>
            <person name="Karaoz U."/>
            <person name="Brodie E.L."/>
            <person name="Williams K.H."/>
            <person name="Hubbard S.S."/>
            <person name="Banfield J.F."/>
        </authorList>
    </citation>
    <scope>NUCLEOTIDE SEQUENCE [LARGE SCALE GENOMIC DNA]</scope>
</reference>
<sequence>MNRSDLGYFAEHYVAQYLEAKGYEIMDLNFRKPWGEIDIVAQKEGILVFVEVKASKQATVGFEPELRAGSDKMRKVVRTARTYLAYRKYPPDKEWQVDIVSLTFDKDRGVAQIKHFKNVEV</sequence>
<comment type="caution">
    <text evidence="3">The sequence shown here is derived from an EMBL/GenBank/DDBJ whole genome shotgun (WGS) entry which is preliminary data.</text>
</comment>
<dbReference type="Pfam" id="PF02021">
    <property type="entry name" value="UPF0102"/>
    <property type="match status" value="1"/>
</dbReference>
<evidence type="ECO:0000256" key="1">
    <source>
        <dbReference type="ARBA" id="ARBA00006738"/>
    </source>
</evidence>
<dbReference type="PANTHER" id="PTHR34039:SF1">
    <property type="entry name" value="UPF0102 PROTEIN YRAN"/>
    <property type="match status" value="1"/>
</dbReference>
<evidence type="ECO:0000313" key="4">
    <source>
        <dbReference type="Proteomes" id="UP000178023"/>
    </source>
</evidence>
<comment type="similarity">
    <text evidence="1 2">Belongs to the UPF0102 family.</text>
</comment>
<dbReference type="Gene3D" id="3.40.1350.10">
    <property type="match status" value="1"/>
</dbReference>
<evidence type="ECO:0000256" key="2">
    <source>
        <dbReference type="HAMAP-Rule" id="MF_00048"/>
    </source>
</evidence>
<proteinExistence type="inferred from homology"/>
<accession>A0A1F8F156</accession>
<dbReference type="HAMAP" id="MF_00048">
    <property type="entry name" value="UPF0102"/>
    <property type="match status" value="1"/>
</dbReference>
<dbReference type="AlphaFoldDB" id="A0A1F8F156"/>
<dbReference type="EMBL" id="MGJL01000033">
    <property type="protein sequence ID" value="OGN06874.1"/>
    <property type="molecule type" value="Genomic_DNA"/>
</dbReference>
<dbReference type="InterPro" id="IPR011856">
    <property type="entry name" value="tRNA_endonuc-like_dom_sf"/>
</dbReference>
<protein>
    <recommendedName>
        <fullName evidence="2">UPF0102 protein A2750_02895</fullName>
    </recommendedName>
</protein>
<dbReference type="InterPro" id="IPR003509">
    <property type="entry name" value="UPF0102_YraN-like"/>
</dbReference>
<dbReference type="PANTHER" id="PTHR34039">
    <property type="entry name" value="UPF0102 PROTEIN YRAN"/>
    <property type="match status" value="1"/>
</dbReference>
<organism evidence="3 4">
    <name type="scientific">Candidatus Yanofskybacteria bacterium RIFCSPHIGHO2_01_FULL_45_42</name>
    <dbReference type="NCBI Taxonomy" id="1802671"/>
    <lineage>
        <taxon>Bacteria</taxon>
        <taxon>Candidatus Yanofskyibacteriota</taxon>
    </lineage>
</organism>
<evidence type="ECO:0000313" key="3">
    <source>
        <dbReference type="EMBL" id="OGN06874.1"/>
    </source>
</evidence>
<dbReference type="InterPro" id="IPR011335">
    <property type="entry name" value="Restrct_endonuc-II-like"/>
</dbReference>
<name>A0A1F8F156_9BACT</name>
<dbReference type="Proteomes" id="UP000178023">
    <property type="component" value="Unassembled WGS sequence"/>
</dbReference>